<sequence>MTVTWTPRLDIARNNIVVGWLSLKPVTTQVLPRIGEAVSFYPLLPEEMGLNSDLSYRPEVQNVEHWVSDHDCEIRVVVKVTTDGSVEHFTAIAEENELVWTPKASK</sequence>
<dbReference type="Proteomes" id="UP001500200">
    <property type="component" value="Unassembled WGS sequence"/>
</dbReference>
<evidence type="ECO:0000313" key="2">
    <source>
        <dbReference type="Proteomes" id="UP001500200"/>
    </source>
</evidence>
<proteinExistence type="predicted"/>
<comment type="caution">
    <text evidence="1">The sequence shown here is derived from an EMBL/GenBank/DDBJ whole genome shotgun (WGS) entry which is preliminary data.</text>
</comment>
<evidence type="ECO:0000313" key="1">
    <source>
        <dbReference type="EMBL" id="GAA4655787.1"/>
    </source>
</evidence>
<reference evidence="2" key="1">
    <citation type="journal article" date="2019" name="Int. J. Syst. Evol. Microbiol.">
        <title>The Global Catalogue of Microorganisms (GCM) 10K type strain sequencing project: providing services to taxonomists for standard genome sequencing and annotation.</title>
        <authorList>
            <consortium name="The Broad Institute Genomics Platform"/>
            <consortium name="The Broad Institute Genome Sequencing Center for Infectious Disease"/>
            <person name="Wu L."/>
            <person name="Ma J."/>
        </authorList>
    </citation>
    <scope>NUCLEOTIDE SEQUENCE [LARGE SCALE GENOMIC DNA]</scope>
    <source>
        <strain evidence="2">JCM 18514</strain>
    </source>
</reference>
<keyword evidence="2" id="KW-1185">Reference proteome</keyword>
<dbReference type="EMBL" id="BAABKK010000052">
    <property type="protein sequence ID" value="GAA4655787.1"/>
    <property type="molecule type" value="Genomic_DNA"/>
</dbReference>
<name>A0ABP8VBD2_9MICC</name>
<gene>
    <name evidence="1" type="ORF">GCM10023346_48950</name>
</gene>
<protein>
    <submittedName>
        <fullName evidence="1">Uncharacterized protein</fullName>
    </submittedName>
</protein>
<organism evidence="1 2">
    <name type="scientific">Arthrobacter gyeryongensis</name>
    <dbReference type="NCBI Taxonomy" id="1650592"/>
    <lineage>
        <taxon>Bacteria</taxon>
        <taxon>Bacillati</taxon>
        <taxon>Actinomycetota</taxon>
        <taxon>Actinomycetes</taxon>
        <taxon>Micrococcales</taxon>
        <taxon>Micrococcaceae</taxon>
        <taxon>Arthrobacter</taxon>
    </lineage>
</organism>
<accession>A0ABP8VBD2</accession>